<gene>
    <name evidence="3" type="ORF">JKA74_04710</name>
</gene>
<feature type="region of interest" description="Disordered" evidence="1">
    <location>
        <begin position="25"/>
        <end position="50"/>
    </location>
</feature>
<sequence>MKKGLLKAGFLLTISLLLITGCAEDGEPGPKGDPGIEGEQGEKGDKGEPGTANVIYSEWIETPWDDALATSKVGILAENINFDRDKDVVLVYGEDGLATILPYLDTNIGDYYTFVFAEGSILLSAASISGNLRKFDVFSSYRYIIIPGEQSTSSRTNTKSPDYTDYKATMAYYNIPE</sequence>
<organism evidence="3 4">
    <name type="scientific">Marivirga aurantiaca</name>
    <dbReference type="NCBI Taxonomy" id="2802615"/>
    <lineage>
        <taxon>Bacteria</taxon>
        <taxon>Pseudomonadati</taxon>
        <taxon>Bacteroidota</taxon>
        <taxon>Cytophagia</taxon>
        <taxon>Cytophagales</taxon>
        <taxon>Marivirgaceae</taxon>
        <taxon>Marivirga</taxon>
    </lineage>
</organism>
<dbReference type="AlphaFoldDB" id="A0A935C9L3"/>
<protein>
    <submittedName>
        <fullName evidence="3">Collagen-like protein</fullName>
    </submittedName>
</protein>
<evidence type="ECO:0000313" key="3">
    <source>
        <dbReference type="EMBL" id="MBK6264328.1"/>
    </source>
</evidence>
<keyword evidence="2" id="KW-0732">Signal</keyword>
<proteinExistence type="predicted"/>
<keyword evidence="4" id="KW-1185">Reference proteome</keyword>
<dbReference type="Gene3D" id="1.20.5.320">
    <property type="entry name" value="6-Phosphogluconate Dehydrogenase, domain 3"/>
    <property type="match status" value="1"/>
</dbReference>
<dbReference type="RefSeq" id="WP_201429992.1">
    <property type="nucleotide sequence ID" value="NZ_JAEQBW010000001.1"/>
</dbReference>
<dbReference type="EMBL" id="JAEQBW010000001">
    <property type="protein sequence ID" value="MBK6264328.1"/>
    <property type="molecule type" value="Genomic_DNA"/>
</dbReference>
<feature type="chain" id="PRO_5038126873" evidence="2">
    <location>
        <begin position="24"/>
        <end position="177"/>
    </location>
</feature>
<dbReference type="Proteomes" id="UP000611723">
    <property type="component" value="Unassembled WGS sequence"/>
</dbReference>
<evidence type="ECO:0000256" key="1">
    <source>
        <dbReference type="SAM" id="MobiDB-lite"/>
    </source>
</evidence>
<keyword evidence="3" id="KW-0176">Collagen</keyword>
<dbReference type="PROSITE" id="PS51257">
    <property type="entry name" value="PROKAR_LIPOPROTEIN"/>
    <property type="match status" value="1"/>
</dbReference>
<reference evidence="3" key="1">
    <citation type="submission" date="2021-01" db="EMBL/GenBank/DDBJ databases">
        <title>Marivirga aurantiaca sp. nov., isolated from intertidal surface sediments.</title>
        <authorList>
            <person name="Zhang M."/>
        </authorList>
    </citation>
    <scope>NUCLEOTIDE SEQUENCE</scope>
    <source>
        <strain evidence="3">S37H4</strain>
    </source>
</reference>
<feature type="signal peptide" evidence="2">
    <location>
        <begin position="1"/>
        <end position="23"/>
    </location>
</feature>
<name>A0A935C9L3_9BACT</name>
<comment type="caution">
    <text evidence="3">The sequence shown here is derived from an EMBL/GenBank/DDBJ whole genome shotgun (WGS) entry which is preliminary data.</text>
</comment>
<accession>A0A935C9L3</accession>
<evidence type="ECO:0000256" key="2">
    <source>
        <dbReference type="SAM" id="SignalP"/>
    </source>
</evidence>
<evidence type="ECO:0000313" key="4">
    <source>
        <dbReference type="Proteomes" id="UP000611723"/>
    </source>
</evidence>